<proteinExistence type="predicted"/>
<name>A0A6G0YW61_APHCR</name>
<comment type="caution">
    <text evidence="1">The sequence shown here is derived from an EMBL/GenBank/DDBJ whole genome shotgun (WGS) entry which is preliminary data.</text>
</comment>
<evidence type="ECO:0000313" key="1">
    <source>
        <dbReference type="EMBL" id="KAF0762103.1"/>
    </source>
</evidence>
<dbReference type="EMBL" id="VUJU01002222">
    <property type="protein sequence ID" value="KAF0762103.1"/>
    <property type="molecule type" value="Genomic_DNA"/>
</dbReference>
<organism evidence="1 2">
    <name type="scientific">Aphis craccivora</name>
    <name type="common">Cowpea aphid</name>
    <dbReference type="NCBI Taxonomy" id="307492"/>
    <lineage>
        <taxon>Eukaryota</taxon>
        <taxon>Metazoa</taxon>
        <taxon>Ecdysozoa</taxon>
        <taxon>Arthropoda</taxon>
        <taxon>Hexapoda</taxon>
        <taxon>Insecta</taxon>
        <taxon>Pterygota</taxon>
        <taxon>Neoptera</taxon>
        <taxon>Paraneoptera</taxon>
        <taxon>Hemiptera</taxon>
        <taxon>Sternorrhyncha</taxon>
        <taxon>Aphidomorpha</taxon>
        <taxon>Aphidoidea</taxon>
        <taxon>Aphididae</taxon>
        <taxon>Aphidini</taxon>
        <taxon>Aphis</taxon>
        <taxon>Aphis</taxon>
    </lineage>
</organism>
<dbReference type="AlphaFoldDB" id="A0A6G0YW61"/>
<keyword evidence="2" id="KW-1185">Reference proteome</keyword>
<sequence>MMGTLEVESEIVKTTKKGNGILLAESKEIEDNSNNVEIDSLMKDDVIVAIESLSIVDTLPENVYGNNSSTSDEIIHETKNEVSSIEENQIVTATIKDPKTITKQIIILNNKYGEYNLNMKSSEFTLERYTGNLIISYELFHKHEPELAQFKLLEIQDWLENLDKGTDEFYLSINTGLRHVVNATFIHMLYVTNLTEECKWTSVSYSGRTNWLQIQSYFERSQNIISMDPKDPLLVVKCARILMTYPNMVRDFDLGKQCLMKASELALNDETILKAISEAEKAYNNNTKPKTSINKLKEPPSRIERSKLIMDLEFIKIKHMYGEDHVPYLINLDSKYDGLEQSKILAQLCSYLILYTNNLKLGIDQFIKLIEQPGIPNNTIITVNSERSEECIDFTMIITSRNNAPISNYGGGFRCKSEYPWCIIEVKS</sequence>
<evidence type="ECO:0000313" key="2">
    <source>
        <dbReference type="Proteomes" id="UP000478052"/>
    </source>
</evidence>
<protein>
    <submittedName>
        <fullName evidence="1">Uncharacterized protein</fullName>
    </submittedName>
</protein>
<reference evidence="1 2" key="1">
    <citation type="submission" date="2019-08" db="EMBL/GenBank/DDBJ databases">
        <title>Whole genome of Aphis craccivora.</title>
        <authorList>
            <person name="Voronova N.V."/>
            <person name="Shulinski R.S."/>
            <person name="Bandarenka Y.V."/>
            <person name="Zhorov D.G."/>
            <person name="Warner D."/>
        </authorList>
    </citation>
    <scope>NUCLEOTIDE SEQUENCE [LARGE SCALE GENOMIC DNA]</scope>
    <source>
        <strain evidence="1">180601</strain>
        <tissue evidence="1">Whole Body</tissue>
    </source>
</reference>
<dbReference type="OrthoDB" id="6590290at2759"/>
<dbReference type="Proteomes" id="UP000478052">
    <property type="component" value="Unassembled WGS sequence"/>
</dbReference>
<accession>A0A6G0YW61</accession>
<gene>
    <name evidence="1" type="ORF">FWK35_00006600</name>
</gene>